<dbReference type="Gene3D" id="3.40.50.150">
    <property type="entry name" value="Vaccinia Virus protein VP39"/>
    <property type="match status" value="1"/>
</dbReference>
<dbReference type="RefSeq" id="WP_109810252.1">
    <property type="nucleotide sequence ID" value="NZ_QGKU01000012.1"/>
</dbReference>
<dbReference type="GO" id="GO:0008168">
    <property type="term" value="F:methyltransferase activity"/>
    <property type="evidence" value="ECO:0007669"/>
    <property type="project" value="UniProtKB-KW"/>
</dbReference>
<dbReference type="AlphaFoldDB" id="A0A2V2LRB7"/>
<keyword evidence="3" id="KW-1185">Reference proteome</keyword>
<gene>
    <name evidence="2" type="ORF">DKT77_02955</name>
</gene>
<proteinExistence type="predicted"/>
<sequence>MAGTTTNHDQLMNAVYRNQRFIYDVTRKYYLLGRDRLIEGLDVPPGGSVLEVACGTGRNLIKAGRAYPDARLYGFDISTEMLTTARANLARAGMADRVQLIQADATDFSADTLFGQPAFDRVFISYSLSMIPDWQAALDCALRQTAPGGQLAVVDFSQQADLPRWFSKGLLAWLAKFHVAPRRELPGAVTQLADRDGARAELSHLYRDYAVLGRIHRADTPAPS</sequence>
<dbReference type="InterPro" id="IPR041698">
    <property type="entry name" value="Methyltransf_25"/>
</dbReference>
<feature type="domain" description="Methyltransferase" evidence="1">
    <location>
        <begin position="49"/>
        <end position="149"/>
    </location>
</feature>
<dbReference type="GO" id="GO:0032259">
    <property type="term" value="P:methylation"/>
    <property type="evidence" value="ECO:0007669"/>
    <property type="project" value="UniProtKB-KW"/>
</dbReference>
<keyword evidence="2" id="KW-0808">Transferase</keyword>
<dbReference type="EMBL" id="QGKU01000012">
    <property type="protein sequence ID" value="PWR04023.1"/>
    <property type="molecule type" value="Genomic_DNA"/>
</dbReference>
<dbReference type="SUPFAM" id="SSF53335">
    <property type="entry name" value="S-adenosyl-L-methionine-dependent methyltransferases"/>
    <property type="match status" value="1"/>
</dbReference>
<dbReference type="CDD" id="cd02440">
    <property type="entry name" value="AdoMet_MTases"/>
    <property type="match status" value="1"/>
</dbReference>
<evidence type="ECO:0000313" key="3">
    <source>
        <dbReference type="Proteomes" id="UP000245680"/>
    </source>
</evidence>
<dbReference type="PANTHER" id="PTHR43591">
    <property type="entry name" value="METHYLTRANSFERASE"/>
    <property type="match status" value="1"/>
</dbReference>
<dbReference type="Pfam" id="PF13649">
    <property type="entry name" value="Methyltransf_25"/>
    <property type="match status" value="1"/>
</dbReference>
<dbReference type="Proteomes" id="UP000245680">
    <property type="component" value="Unassembled WGS sequence"/>
</dbReference>
<reference evidence="2 3" key="1">
    <citation type="submission" date="2018-05" db="EMBL/GenBank/DDBJ databases">
        <title>Rhodobacteraceae gen. nov., sp. nov. isolated from sea water.</title>
        <authorList>
            <person name="Ren Y."/>
        </authorList>
    </citation>
    <scope>NUCLEOTIDE SEQUENCE [LARGE SCALE GENOMIC DNA]</scope>
    <source>
        <strain evidence="2 3">TG-679</strain>
    </source>
</reference>
<comment type="caution">
    <text evidence="2">The sequence shown here is derived from an EMBL/GenBank/DDBJ whole genome shotgun (WGS) entry which is preliminary data.</text>
</comment>
<dbReference type="OrthoDB" id="9777638at2"/>
<dbReference type="InterPro" id="IPR029063">
    <property type="entry name" value="SAM-dependent_MTases_sf"/>
</dbReference>
<keyword evidence="2" id="KW-0489">Methyltransferase</keyword>
<evidence type="ECO:0000313" key="2">
    <source>
        <dbReference type="EMBL" id="PWR04023.1"/>
    </source>
</evidence>
<name>A0A2V2LRB7_9RHOB</name>
<evidence type="ECO:0000259" key="1">
    <source>
        <dbReference type="Pfam" id="PF13649"/>
    </source>
</evidence>
<dbReference type="PANTHER" id="PTHR43591:SF24">
    <property type="entry name" value="2-METHOXY-6-POLYPRENYL-1,4-BENZOQUINOL METHYLASE, MITOCHONDRIAL"/>
    <property type="match status" value="1"/>
</dbReference>
<accession>A0A2V2LRB7</accession>
<organism evidence="2 3">
    <name type="scientific">Meridianimarinicoccus roseus</name>
    <dbReference type="NCBI Taxonomy" id="2072018"/>
    <lineage>
        <taxon>Bacteria</taxon>
        <taxon>Pseudomonadati</taxon>
        <taxon>Pseudomonadota</taxon>
        <taxon>Alphaproteobacteria</taxon>
        <taxon>Rhodobacterales</taxon>
        <taxon>Paracoccaceae</taxon>
        <taxon>Meridianimarinicoccus</taxon>
    </lineage>
</organism>
<protein>
    <submittedName>
        <fullName evidence="2">SAM-dependent methyltransferase</fullName>
    </submittedName>
</protein>